<comment type="caution">
    <text evidence="3">The sequence shown here is derived from an EMBL/GenBank/DDBJ whole genome shotgun (WGS) entry which is preliminary data.</text>
</comment>
<keyword evidence="4" id="KW-1185">Reference proteome</keyword>
<dbReference type="EMBL" id="JBHOMY010000002">
    <property type="protein sequence ID" value="MFC1455253.1"/>
    <property type="molecule type" value="Genomic_DNA"/>
</dbReference>
<evidence type="ECO:0000313" key="3">
    <source>
        <dbReference type="EMBL" id="MFC1455253.1"/>
    </source>
</evidence>
<sequence length="77" mass="8388">MRTILIAVLCLASLSGAALAEPGGGTDRDRVIREVEAMQRDGRWQQLIAEGQANRQAFDNPGRRQAPTATGSVVRRR</sequence>
<evidence type="ECO:0000256" key="2">
    <source>
        <dbReference type="SAM" id="SignalP"/>
    </source>
</evidence>
<gene>
    <name evidence="3" type="ORF">ACETIH_00540</name>
</gene>
<dbReference type="RefSeq" id="WP_203271726.1">
    <property type="nucleotide sequence ID" value="NZ_JAFBID010000015.1"/>
</dbReference>
<reference evidence="3 4" key="1">
    <citation type="submission" date="2024-09" db="EMBL/GenBank/DDBJ databases">
        <title>Nodulacao em especies de Leguminosae Basais da Amazonia e Caracterizacao dos Rizobios e Bacterias Associadas aos Nodulos.</title>
        <authorList>
            <person name="Jambeiro I.C.A."/>
            <person name="Lopes I.S."/>
            <person name="Aguiar E.R.G.R."/>
            <person name="Santos A.F.J."/>
            <person name="Dos Santos J.M.F."/>
            <person name="Gross E."/>
        </authorList>
    </citation>
    <scope>NUCLEOTIDE SEQUENCE [LARGE SCALE GENOMIC DNA]</scope>
    <source>
        <strain evidence="3 4">BRUESC1165</strain>
    </source>
</reference>
<organism evidence="3 4">
    <name type="scientific">Microvirga arabica</name>
    <dbReference type="NCBI Taxonomy" id="1128671"/>
    <lineage>
        <taxon>Bacteria</taxon>
        <taxon>Pseudomonadati</taxon>
        <taxon>Pseudomonadota</taxon>
        <taxon>Alphaproteobacteria</taxon>
        <taxon>Hyphomicrobiales</taxon>
        <taxon>Methylobacteriaceae</taxon>
        <taxon>Microvirga</taxon>
    </lineage>
</organism>
<protein>
    <submittedName>
        <fullName evidence="3">Uncharacterized protein</fullName>
    </submittedName>
</protein>
<name>A0ABV6Y1U9_9HYPH</name>
<keyword evidence="2" id="KW-0732">Signal</keyword>
<feature type="signal peptide" evidence="2">
    <location>
        <begin position="1"/>
        <end position="20"/>
    </location>
</feature>
<feature type="region of interest" description="Disordered" evidence="1">
    <location>
        <begin position="53"/>
        <end position="77"/>
    </location>
</feature>
<accession>A0ABV6Y1U9</accession>
<evidence type="ECO:0000313" key="4">
    <source>
        <dbReference type="Proteomes" id="UP001593940"/>
    </source>
</evidence>
<dbReference type="Proteomes" id="UP001593940">
    <property type="component" value="Unassembled WGS sequence"/>
</dbReference>
<proteinExistence type="predicted"/>
<evidence type="ECO:0000256" key="1">
    <source>
        <dbReference type="SAM" id="MobiDB-lite"/>
    </source>
</evidence>
<feature type="chain" id="PRO_5045691065" evidence="2">
    <location>
        <begin position="21"/>
        <end position="77"/>
    </location>
</feature>